<accession>A0A3G1KR15</accession>
<name>A0A3G1KR15_FORW1</name>
<dbReference type="AlphaFoldDB" id="A0A3G1KR15"/>
<organism evidence="1 2">
    <name type="scientific">Formimonas warabiya</name>
    <dbReference type="NCBI Taxonomy" id="1761012"/>
    <lineage>
        <taxon>Bacteria</taxon>
        <taxon>Bacillati</taxon>
        <taxon>Bacillota</taxon>
        <taxon>Clostridia</taxon>
        <taxon>Eubacteriales</taxon>
        <taxon>Peptococcaceae</taxon>
        <taxon>Candidatus Formimonas</taxon>
    </lineage>
</organism>
<dbReference type="RefSeq" id="WP_148134136.1">
    <property type="nucleotide sequence ID" value="NZ_CP017634.1"/>
</dbReference>
<dbReference type="KEGG" id="fwa:DCMF_09070"/>
<gene>
    <name evidence="1" type="ORF">DCMF_09070</name>
</gene>
<sequence length="118" mass="13553">MLTLAMNYIGPMEDTNFISRFLKLFPEFKVVRLFPKDDETEEGPLQICRPENPAELLKKIQINTDALGRYTEVRGPRTKVQKAVRSMFFTGTEKEKILLDGAGGMQDYPWSIQIVLAR</sequence>
<dbReference type="Proteomes" id="UP000323521">
    <property type="component" value="Chromosome"/>
</dbReference>
<keyword evidence="2" id="KW-1185">Reference proteome</keyword>
<evidence type="ECO:0000313" key="2">
    <source>
        <dbReference type="Proteomes" id="UP000323521"/>
    </source>
</evidence>
<dbReference type="EMBL" id="CP017634">
    <property type="protein sequence ID" value="ATW24901.1"/>
    <property type="molecule type" value="Genomic_DNA"/>
</dbReference>
<proteinExistence type="predicted"/>
<evidence type="ECO:0000313" key="1">
    <source>
        <dbReference type="EMBL" id="ATW24901.1"/>
    </source>
</evidence>
<dbReference type="OrthoDB" id="1807327at2"/>
<protein>
    <submittedName>
        <fullName evidence="1">Uncharacterized protein</fullName>
    </submittedName>
</protein>
<reference evidence="1 2" key="1">
    <citation type="submission" date="2016-10" db="EMBL/GenBank/DDBJ databases">
        <title>Complete Genome Sequence of Peptococcaceae strain DCMF.</title>
        <authorList>
            <person name="Edwards R.J."/>
            <person name="Holland S.I."/>
            <person name="Deshpande N.P."/>
            <person name="Wong Y.K."/>
            <person name="Ertan H."/>
            <person name="Manefield M."/>
            <person name="Russell T.L."/>
            <person name="Lee M.J."/>
        </authorList>
    </citation>
    <scope>NUCLEOTIDE SEQUENCE [LARGE SCALE GENOMIC DNA]</scope>
    <source>
        <strain evidence="1 2">DCMF</strain>
    </source>
</reference>